<comment type="caution">
    <text evidence="12">The sequence shown here is derived from an EMBL/GenBank/DDBJ whole genome shotgun (WGS) entry which is preliminary data.</text>
</comment>
<evidence type="ECO:0000256" key="4">
    <source>
        <dbReference type="ARBA" id="ARBA00023157"/>
    </source>
</evidence>
<evidence type="ECO:0000256" key="1">
    <source>
        <dbReference type="ARBA" id="ARBA00008773"/>
    </source>
</evidence>
<dbReference type="InterPro" id="IPR017853">
    <property type="entry name" value="GH"/>
</dbReference>
<keyword evidence="9" id="KW-0472">Membrane</keyword>
<keyword evidence="13" id="KW-1185">Reference proteome</keyword>
<keyword evidence="2 10" id="KW-0732">Signal</keyword>
<evidence type="ECO:0000256" key="3">
    <source>
        <dbReference type="ARBA" id="ARBA00022801"/>
    </source>
</evidence>
<sequence length="506" mass="55202">MSRHSKMVNLLFVGALVLTLFGSDVGGLGVNWGTKSSHQLPPETVVQMLKDNGLKKVKLFDADPAVLNALADTDIEVMVGVANVELDAMTVKHKAEKWVKDNVVKYVENEVKITSVAVGNEPFLKDYKDTYINSTLPALQNIQKALDDAKLGDKIKASVPFNGDVYMSPPWRPLPSAGLFRPDVSDQVEDIADFLAKNNAPFIVNIYPFLSLAMGGGGFPMDYAFFDGADVITDGNVEYTNVFDANYDTCVSALKQIGHGNMTIVIGEIGWPTDGNKWANNSLASRFYNGFLPRLAANKGTPLHPGYIEVYLFGLLDEDAKSILPGDFERHWGIFDYAGQPKFDTSLGGKDNKTLVGAKNVKYQSKKWCILKPHEAHDIHKQNDGMKYACDRADCTAFADGGSCSGLIDCDKASYAFNSFFQVSNQSKASCDFGGLATQVDEDPSKGQCKFNIQIKPYDPSKPDSDSDSDSEAPSPSSFSSSHFTVAPPLALIGLALWVMTLLIFF</sequence>
<dbReference type="Gene3D" id="3.20.20.80">
    <property type="entry name" value="Glycosidases"/>
    <property type="match status" value="1"/>
</dbReference>
<dbReference type="PROSITE" id="PS00587">
    <property type="entry name" value="GLYCOSYL_HYDROL_F17"/>
    <property type="match status" value="1"/>
</dbReference>
<evidence type="ECO:0000256" key="5">
    <source>
        <dbReference type="ARBA" id="ARBA00023295"/>
    </source>
</evidence>
<keyword evidence="3 7" id="KW-0378">Hydrolase</keyword>
<reference evidence="12 13" key="1">
    <citation type="submission" date="2024-04" db="EMBL/GenBank/DDBJ databases">
        <title>The reference genome of an endangered Asteraceae, Deinandra increscens subsp. villosa, native to the Central Coast of California.</title>
        <authorList>
            <person name="Guilliams M."/>
            <person name="Hasenstab-Lehman K."/>
            <person name="Meyer R."/>
            <person name="Mcevoy S."/>
        </authorList>
    </citation>
    <scope>NUCLEOTIDE SEQUENCE [LARGE SCALE GENOMIC DNA]</scope>
    <source>
        <tissue evidence="12">Leaf</tissue>
    </source>
</reference>
<evidence type="ECO:0000313" key="12">
    <source>
        <dbReference type="EMBL" id="KAK9058678.1"/>
    </source>
</evidence>
<feature type="region of interest" description="Disordered" evidence="8">
    <location>
        <begin position="456"/>
        <end position="482"/>
    </location>
</feature>
<dbReference type="InterPro" id="IPR012946">
    <property type="entry name" value="X8"/>
</dbReference>
<feature type="signal peptide" evidence="10">
    <location>
        <begin position="1"/>
        <end position="22"/>
    </location>
</feature>
<feature type="transmembrane region" description="Helical" evidence="9">
    <location>
        <begin position="486"/>
        <end position="505"/>
    </location>
</feature>
<dbReference type="SMART" id="SM00768">
    <property type="entry name" value="X8"/>
    <property type="match status" value="1"/>
</dbReference>
<dbReference type="InterPro" id="IPR044965">
    <property type="entry name" value="Glyco_hydro_17_plant"/>
</dbReference>
<feature type="chain" id="PRO_5042842737" description="X8 domain-containing protein" evidence="10">
    <location>
        <begin position="23"/>
        <end position="506"/>
    </location>
</feature>
<dbReference type="InterPro" id="IPR000490">
    <property type="entry name" value="Glyco_hydro_17"/>
</dbReference>
<feature type="domain" description="X8" evidence="11">
    <location>
        <begin position="367"/>
        <end position="451"/>
    </location>
</feature>
<dbReference type="FunFam" id="3.20.20.80:FF:000008">
    <property type="entry name" value="Glucan endo-1,3-beta-glucosidase 5"/>
    <property type="match status" value="1"/>
</dbReference>
<dbReference type="GO" id="GO:0005975">
    <property type="term" value="P:carbohydrate metabolic process"/>
    <property type="evidence" value="ECO:0007669"/>
    <property type="project" value="InterPro"/>
</dbReference>
<accession>A0AAP0GPY9</accession>
<name>A0AAP0GPY9_9ASTR</name>
<dbReference type="AlphaFoldDB" id="A0AAP0GPY9"/>
<keyword evidence="5 7" id="KW-0326">Glycosidase</keyword>
<comment type="similarity">
    <text evidence="1 6">Belongs to the glycosyl hydrolase 17 family.</text>
</comment>
<dbReference type="SUPFAM" id="SSF51445">
    <property type="entry name" value="(Trans)glycosidases"/>
    <property type="match status" value="1"/>
</dbReference>
<dbReference type="Gene3D" id="1.20.58.1040">
    <property type="match status" value="1"/>
</dbReference>
<dbReference type="EMBL" id="JBCNJP010000023">
    <property type="protein sequence ID" value="KAK9058678.1"/>
    <property type="molecule type" value="Genomic_DNA"/>
</dbReference>
<dbReference type="Pfam" id="PF07983">
    <property type="entry name" value="X8"/>
    <property type="match status" value="1"/>
</dbReference>
<gene>
    <name evidence="12" type="ORF">SSX86_023520</name>
</gene>
<evidence type="ECO:0000256" key="8">
    <source>
        <dbReference type="SAM" id="MobiDB-lite"/>
    </source>
</evidence>
<evidence type="ECO:0000256" key="7">
    <source>
        <dbReference type="RuleBase" id="RU004336"/>
    </source>
</evidence>
<evidence type="ECO:0000256" key="6">
    <source>
        <dbReference type="RuleBase" id="RU004335"/>
    </source>
</evidence>
<evidence type="ECO:0000256" key="9">
    <source>
        <dbReference type="SAM" id="Phobius"/>
    </source>
</evidence>
<keyword evidence="9" id="KW-1133">Transmembrane helix</keyword>
<dbReference type="Pfam" id="PF00332">
    <property type="entry name" value="Glyco_hydro_17"/>
    <property type="match status" value="1"/>
</dbReference>
<dbReference type="Proteomes" id="UP001408789">
    <property type="component" value="Unassembled WGS sequence"/>
</dbReference>
<organism evidence="12 13">
    <name type="scientific">Deinandra increscens subsp. villosa</name>
    <dbReference type="NCBI Taxonomy" id="3103831"/>
    <lineage>
        <taxon>Eukaryota</taxon>
        <taxon>Viridiplantae</taxon>
        <taxon>Streptophyta</taxon>
        <taxon>Embryophyta</taxon>
        <taxon>Tracheophyta</taxon>
        <taxon>Spermatophyta</taxon>
        <taxon>Magnoliopsida</taxon>
        <taxon>eudicotyledons</taxon>
        <taxon>Gunneridae</taxon>
        <taxon>Pentapetalae</taxon>
        <taxon>asterids</taxon>
        <taxon>campanulids</taxon>
        <taxon>Asterales</taxon>
        <taxon>Asteraceae</taxon>
        <taxon>Asteroideae</taxon>
        <taxon>Heliantheae alliance</taxon>
        <taxon>Madieae</taxon>
        <taxon>Madiinae</taxon>
        <taxon>Deinandra</taxon>
    </lineage>
</organism>
<proteinExistence type="inferred from homology"/>
<dbReference type="GO" id="GO:0004553">
    <property type="term" value="F:hydrolase activity, hydrolyzing O-glycosyl compounds"/>
    <property type="evidence" value="ECO:0007669"/>
    <property type="project" value="InterPro"/>
</dbReference>
<evidence type="ECO:0000313" key="13">
    <source>
        <dbReference type="Proteomes" id="UP001408789"/>
    </source>
</evidence>
<evidence type="ECO:0000259" key="11">
    <source>
        <dbReference type="SMART" id="SM00768"/>
    </source>
</evidence>
<protein>
    <recommendedName>
        <fullName evidence="11">X8 domain-containing protein</fullName>
    </recommendedName>
</protein>
<keyword evidence="4" id="KW-1015">Disulfide bond</keyword>
<evidence type="ECO:0000256" key="2">
    <source>
        <dbReference type="ARBA" id="ARBA00022729"/>
    </source>
</evidence>
<keyword evidence="9" id="KW-0812">Transmembrane</keyword>
<feature type="compositionally biased region" description="Low complexity" evidence="8">
    <location>
        <begin position="472"/>
        <end position="482"/>
    </location>
</feature>
<dbReference type="PANTHER" id="PTHR32227">
    <property type="entry name" value="GLUCAN ENDO-1,3-BETA-GLUCOSIDASE BG1-RELATED-RELATED"/>
    <property type="match status" value="1"/>
</dbReference>
<evidence type="ECO:0000256" key="10">
    <source>
        <dbReference type="SAM" id="SignalP"/>
    </source>
</evidence>